<feature type="compositionally biased region" description="Low complexity" evidence="1">
    <location>
        <begin position="41"/>
        <end position="52"/>
    </location>
</feature>
<feature type="region of interest" description="Disordered" evidence="1">
    <location>
        <begin position="13"/>
        <end position="77"/>
    </location>
</feature>
<reference evidence="2" key="2">
    <citation type="journal article" date="2024" name="Plant">
        <title>Genomic evolution and insights into agronomic trait innovations of Sesamum species.</title>
        <authorList>
            <person name="Miao H."/>
            <person name="Wang L."/>
            <person name="Qu L."/>
            <person name="Liu H."/>
            <person name="Sun Y."/>
            <person name="Le M."/>
            <person name="Wang Q."/>
            <person name="Wei S."/>
            <person name="Zheng Y."/>
            <person name="Lin W."/>
            <person name="Duan Y."/>
            <person name="Cao H."/>
            <person name="Xiong S."/>
            <person name="Wang X."/>
            <person name="Wei L."/>
            <person name="Li C."/>
            <person name="Ma Q."/>
            <person name="Ju M."/>
            <person name="Zhao R."/>
            <person name="Li G."/>
            <person name="Mu C."/>
            <person name="Tian Q."/>
            <person name="Mei H."/>
            <person name="Zhang T."/>
            <person name="Gao T."/>
            <person name="Zhang H."/>
        </authorList>
    </citation>
    <scope>NUCLEOTIDE SEQUENCE</scope>
    <source>
        <strain evidence="2">G02</strain>
    </source>
</reference>
<protein>
    <submittedName>
        <fullName evidence="2">Uncharacterized protein</fullName>
    </submittedName>
</protein>
<dbReference type="AlphaFoldDB" id="A0AAW2KK93"/>
<comment type="caution">
    <text evidence="2">The sequence shown here is derived from an EMBL/GenBank/DDBJ whole genome shotgun (WGS) entry which is preliminary data.</text>
</comment>
<dbReference type="EMBL" id="JACGWJ010000028">
    <property type="protein sequence ID" value="KAL0307246.1"/>
    <property type="molecule type" value="Genomic_DNA"/>
</dbReference>
<organism evidence="2">
    <name type="scientific">Sesamum radiatum</name>
    <name type="common">Black benniseed</name>
    <dbReference type="NCBI Taxonomy" id="300843"/>
    <lineage>
        <taxon>Eukaryota</taxon>
        <taxon>Viridiplantae</taxon>
        <taxon>Streptophyta</taxon>
        <taxon>Embryophyta</taxon>
        <taxon>Tracheophyta</taxon>
        <taxon>Spermatophyta</taxon>
        <taxon>Magnoliopsida</taxon>
        <taxon>eudicotyledons</taxon>
        <taxon>Gunneridae</taxon>
        <taxon>Pentapetalae</taxon>
        <taxon>asterids</taxon>
        <taxon>lamiids</taxon>
        <taxon>Lamiales</taxon>
        <taxon>Pedaliaceae</taxon>
        <taxon>Sesamum</taxon>
    </lineage>
</organism>
<sequence length="77" mass="8447">MASSNEFVQFVGEAHLDDDPFGTTSKKAGRHLAGPSRGRRWSQQQAAAAASRRLVDEEDDKGQEEEEASSWVRGKEG</sequence>
<name>A0AAW2KK93_SESRA</name>
<proteinExistence type="predicted"/>
<feature type="compositionally biased region" description="Acidic residues" evidence="1">
    <location>
        <begin position="56"/>
        <end position="68"/>
    </location>
</feature>
<gene>
    <name evidence="2" type="ORF">Sradi_6141900</name>
</gene>
<evidence type="ECO:0000256" key="1">
    <source>
        <dbReference type="SAM" id="MobiDB-lite"/>
    </source>
</evidence>
<evidence type="ECO:0000313" key="2">
    <source>
        <dbReference type="EMBL" id="KAL0307246.1"/>
    </source>
</evidence>
<accession>A0AAW2KK93</accession>
<reference evidence="2" key="1">
    <citation type="submission" date="2020-06" db="EMBL/GenBank/DDBJ databases">
        <authorList>
            <person name="Li T."/>
            <person name="Hu X."/>
            <person name="Zhang T."/>
            <person name="Song X."/>
            <person name="Zhang H."/>
            <person name="Dai N."/>
            <person name="Sheng W."/>
            <person name="Hou X."/>
            <person name="Wei L."/>
        </authorList>
    </citation>
    <scope>NUCLEOTIDE SEQUENCE</scope>
    <source>
        <strain evidence="2">G02</strain>
        <tissue evidence="2">Leaf</tissue>
    </source>
</reference>